<keyword evidence="4" id="KW-1185">Reference proteome</keyword>
<comment type="caution">
    <text evidence="3">The sequence shown here is derived from an EMBL/GenBank/DDBJ whole genome shotgun (WGS) entry which is preliminary data.</text>
</comment>
<gene>
    <name evidence="3" type="ORF">Mgra_00004534</name>
</gene>
<dbReference type="Proteomes" id="UP000605970">
    <property type="component" value="Unassembled WGS sequence"/>
</dbReference>
<keyword evidence="2" id="KW-0472">Membrane</keyword>
<feature type="compositionally biased region" description="Polar residues" evidence="1">
    <location>
        <begin position="84"/>
        <end position="98"/>
    </location>
</feature>
<evidence type="ECO:0000256" key="1">
    <source>
        <dbReference type="SAM" id="MobiDB-lite"/>
    </source>
</evidence>
<feature type="region of interest" description="Disordered" evidence="1">
    <location>
        <begin position="1"/>
        <end position="32"/>
    </location>
</feature>
<keyword evidence="2" id="KW-1133">Transmembrane helix</keyword>
<dbReference type="EMBL" id="JABEBT010000034">
    <property type="protein sequence ID" value="KAF7636090.1"/>
    <property type="molecule type" value="Genomic_DNA"/>
</dbReference>
<dbReference type="AlphaFoldDB" id="A0A8S9ZRQ3"/>
<organism evidence="3 4">
    <name type="scientific">Meloidogyne graminicola</name>
    <dbReference type="NCBI Taxonomy" id="189291"/>
    <lineage>
        <taxon>Eukaryota</taxon>
        <taxon>Metazoa</taxon>
        <taxon>Ecdysozoa</taxon>
        <taxon>Nematoda</taxon>
        <taxon>Chromadorea</taxon>
        <taxon>Rhabditida</taxon>
        <taxon>Tylenchina</taxon>
        <taxon>Tylenchomorpha</taxon>
        <taxon>Tylenchoidea</taxon>
        <taxon>Meloidogynidae</taxon>
        <taxon>Meloidogyninae</taxon>
        <taxon>Meloidogyne</taxon>
    </lineage>
</organism>
<keyword evidence="2" id="KW-0812">Transmembrane</keyword>
<evidence type="ECO:0000313" key="3">
    <source>
        <dbReference type="EMBL" id="KAF7636090.1"/>
    </source>
</evidence>
<feature type="transmembrane region" description="Helical" evidence="2">
    <location>
        <begin position="117"/>
        <end position="142"/>
    </location>
</feature>
<protein>
    <recommendedName>
        <fullName evidence="5">SEA domain-containing protein</fullName>
    </recommendedName>
</protein>
<evidence type="ECO:0000313" key="4">
    <source>
        <dbReference type="Proteomes" id="UP000605970"/>
    </source>
</evidence>
<evidence type="ECO:0000256" key="2">
    <source>
        <dbReference type="SAM" id="Phobius"/>
    </source>
</evidence>
<feature type="region of interest" description="Disordered" evidence="1">
    <location>
        <begin position="79"/>
        <end position="98"/>
    </location>
</feature>
<feature type="compositionally biased region" description="Low complexity" evidence="1">
    <location>
        <begin position="10"/>
        <end position="32"/>
    </location>
</feature>
<reference evidence="3" key="1">
    <citation type="journal article" date="2020" name="Ecol. Evol.">
        <title>Genome structure and content of the rice root-knot nematode (Meloidogyne graminicola).</title>
        <authorList>
            <person name="Phan N.T."/>
            <person name="Danchin E.G.J."/>
            <person name="Klopp C."/>
            <person name="Perfus-Barbeoch L."/>
            <person name="Kozlowski D.K."/>
            <person name="Koutsovoulos G.D."/>
            <person name="Lopez-Roques C."/>
            <person name="Bouchez O."/>
            <person name="Zahm M."/>
            <person name="Besnard G."/>
            <person name="Bellafiore S."/>
        </authorList>
    </citation>
    <scope>NUCLEOTIDE SEQUENCE</scope>
    <source>
        <strain evidence="3">VN-18</strain>
    </source>
</reference>
<sequence length="310" mass="35274">MYSYNAGQRNKSVTSTSNSSNNNSSETSSNLSSIVEIEQQNRPFSYETETAVRPTMVQSEWNNRLDRHKESTVFPVFTPAPRQPHQSMGGLNNNGNNTRQQHLQHQVTFSESPNYKMIYLVALIIVTLLLISLIVLIIILFATKRVFFYDPAQPLNNNIKSTTITNNRLPSQMPPEQQQQQTFPQPNQIPNFITKTFKCELFILNQANNAYNNKESFEYYQAKTILSNALANTFDGSSLRDMNPTINLEKLENSESDLQIIFSISIIVLEQNKSIGEMTIKNLLLSQLGVLEGLINQTNIDRNRVFVSEI</sequence>
<accession>A0A8S9ZRQ3</accession>
<evidence type="ECO:0008006" key="5">
    <source>
        <dbReference type="Google" id="ProtNLM"/>
    </source>
</evidence>
<proteinExistence type="predicted"/>
<name>A0A8S9ZRQ3_9BILA</name>
<dbReference type="OrthoDB" id="5801522at2759"/>